<comment type="catalytic activity">
    <reaction evidence="8">
        <text>a (3R)-3-[(carboxymethyl)amino]fatty acid + holo-[ACP] + H(+) = a (2E)-enoyl-[ACP] + glycine + H2O</text>
        <dbReference type="Rhea" id="RHEA:74923"/>
        <dbReference type="Rhea" id="RHEA-COMP:9685"/>
        <dbReference type="Rhea" id="RHEA-COMP:9925"/>
        <dbReference type="ChEBI" id="CHEBI:15377"/>
        <dbReference type="ChEBI" id="CHEBI:15378"/>
        <dbReference type="ChEBI" id="CHEBI:57305"/>
        <dbReference type="ChEBI" id="CHEBI:64479"/>
        <dbReference type="ChEBI" id="CHEBI:78784"/>
        <dbReference type="ChEBI" id="CHEBI:193080"/>
        <dbReference type="EC" id="4.3.2.11"/>
    </reaction>
    <physiologicalReaction direction="right-to-left" evidence="8">
        <dbReference type="Rhea" id="RHEA:74925"/>
    </physiologicalReaction>
</comment>
<name>A0A1G7L8N8_9ACTN</name>
<dbReference type="Gene3D" id="3.10.129.30">
    <property type="entry name" value="Rv0098, thioesterase-like hot dog domain"/>
    <property type="match status" value="1"/>
</dbReference>
<evidence type="ECO:0000256" key="1">
    <source>
        <dbReference type="ARBA" id="ARBA00022832"/>
    </source>
</evidence>
<dbReference type="Pfam" id="PF10862">
    <property type="entry name" value="FcoT"/>
    <property type="match status" value="1"/>
</dbReference>
<accession>A0A1G7L8N8</accession>
<proteinExistence type="inferred from homology"/>
<evidence type="ECO:0000313" key="9">
    <source>
        <dbReference type="EMBL" id="SDF45912.1"/>
    </source>
</evidence>
<dbReference type="InterPro" id="IPR043064">
    <property type="entry name" value="FcoT_ThioEstase_Rv0098-like_sf"/>
</dbReference>
<protein>
    <recommendedName>
        <fullName evidence="6">(2E)-enoyl-[ACP] glycyltransferase</fullName>
        <ecNumber evidence="5">4.3.2.11</ecNumber>
    </recommendedName>
    <alternativeName>
        <fullName evidence="7">(2E)-unsaturated fatty acyl-[ACP] glycyltransferase</fullName>
    </alternativeName>
</protein>
<evidence type="ECO:0000256" key="2">
    <source>
        <dbReference type="ARBA" id="ARBA00023098"/>
    </source>
</evidence>
<keyword evidence="1" id="KW-0276">Fatty acid metabolism</keyword>
<evidence type="ECO:0000256" key="7">
    <source>
        <dbReference type="ARBA" id="ARBA00035448"/>
    </source>
</evidence>
<evidence type="ECO:0000313" key="10">
    <source>
        <dbReference type="Proteomes" id="UP000198614"/>
    </source>
</evidence>
<evidence type="ECO:0000256" key="6">
    <source>
        <dbReference type="ARBA" id="ARBA00035169"/>
    </source>
</evidence>
<dbReference type="EMBL" id="FNAX01000008">
    <property type="protein sequence ID" value="SDF45912.1"/>
    <property type="molecule type" value="Genomic_DNA"/>
</dbReference>
<evidence type="ECO:0000256" key="5">
    <source>
        <dbReference type="ARBA" id="ARBA00035127"/>
    </source>
</evidence>
<evidence type="ECO:0000256" key="3">
    <source>
        <dbReference type="ARBA" id="ARBA00023239"/>
    </source>
</evidence>
<organism evidence="9 10">
    <name type="scientific">Streptomyces griseoaurantiacus</name>
    <dbReference type="NCBI Taxonomy" id="68213"/>
    <lineage>
        <taxon>Bacteria</taxon>
        <taxon>Bacillati</taxon>
        <taxon>Actinomycetota</taxon>
        <taxon>Actinomycetes</taxon>
        <taxon>Kitasatosporales</taxon>
        <taxon>Streptomycetaceae</taxon>
        <taxon>Streptomyces</taxon>
        <taxon>Streptomyces aurantiacus group</taxon>
    </lineage>
</organism>
<comment type="similarity">
    <text evidence="4">Belongs to the FcoT family.</text>
</comment>
<keyword evidence="2" id="KW-0443">Lipid metabolism</keyword>
<dbReference type="GO" id="GO:0016829">
    <property type="term" value="F:lyase activity"/>
    <property type="evidence" value="ECO:0007669"/>
    <property type="project" value="UniProtKB-KW"/>
</dbReference>
<evidence type="ECO:0000256" key="8">
    <source>
        <dbReference type="ARBA" id="ARBA00048742"/>
    </source>
</evidence>
<evidence type="ECO:0000256" key="4">
    <source>
        <dbReference type="ARBA" id="ARBA00035117"/>
    </source>
</evidence>
<sequence length="175" mass="20141">MMPQQLATDRELLDGVLRPYRNHSRYLREAEVTGRPDTVSARGRFGIAESCYIDDTGHFNAVEFNICYNQLGYYLIAKCVEDRLFEAFSTWTMADFWERQLSDVLIYRLGSRFRRMINPRAFEGEVVFQEPRVSVRPGRPAVMSMETTCSFWDDEGGSADGTVKLAFTRLPQLTA</sequence>
<dbReference type="AlphaFoldDB" id="A0A1G7L8N8"/>
<reference evidence="9 10" key="1">
    <citation type="submission" date="2016-10" db="EMBL/GenBank/DDBJ databases">
        <authorList>
            <person name="de Groot N.N."/>
        </authorList>
    </citation>
    <scope>NUCLEOTIDE SEQUENCE [LARGE SCALE GENOMIC DNA]</scope>
    <source>
        <strain evidence="9 10">CGMCC 4.1859</strain>
    </source>
</reference>
<dbReference type="GO" id="GO:0006631">
    <property type="term" value="P:fatty acid metabolic process"/>
    <property type="evidence" value="ECO:0007669"/>
    <property type="project" value="UniProtKB-KW"/>
</dbReference>
<dbReference type="EC" id="4.3.2.11" evidence="5"/>
<dbReference type="InterPro" id="IPR022598">
    <property type="entry name" value="FcoT_ThioEstase"/>
</dbReference>
<keyword evidence="3" id="KW-0456">Lyase</keyword>
<gene>
    <name evidence="9" type="ORF">SAMN05216260_108143</name>
</gene>
<dbReference type="Proteomes" id="UP000198614">
    <property type="component" value="Unassembled WGS sequence"/>
</dbReference>
<dbReference type="OrthoDB" id="510402at2"/>